<feature type="compositionally biased region" description="Polar residues" evidence="1">
    <location>
        <begin position="102"/>
        <end position="158"/>
    </location>
</feature>
<dbReference type="EMBL" id="CAKOAT010652931">
    <property type="protein sequence ID" value="CAH8385177.1"/>
    <property type="molecule type" value="Genomic_DNA"/>
</dbReference>
<comment type="caution">
    <text evidence="2">The sequence shown here is derived from an EMBL/GenBank/DDBJ whole genome shotgun (WGS) entry which is preliminary data.</text>
</comment>
<feature type="region of interest" description="Disordered" evidence="1">
    <location>
        <begin position="63"/>
        <end position="200"/>
    </location>
</feature>
<evidence type="ECO:0000313" key="2">
    <source>
        <dbReference type="EMBL" id="CAH8385177.1"/>
    </source>
</evidence>
<keyword evidence="3" id="KW-1185">Reference proteome</keyword>
<name>A0ABC8LNV0_ERUVS</name>
<dbReference type="AlphaFoldDB" id="A0ABC8LNV0"/>
<evidence type="ECO:0000313" key="3">
    <source>
        <dbReference type="Proteomes" id="UP001642260"/>
    </source>
</evidence>
<proteinExistence type="predicted"/>
<feature type="region of interest" description="Disordered" evidence="1">
    <location>
        <begin position="1"/>
        <end position="44"/>
    </location>
</feature>
<reference evidence="2 3" key="1">
    <citation type="submission" date="2022-03" db="EMBL/GenBank/DDBJ databases">
        <authorList>
            <person name="Macdonald S."/>
            <person name="Ahmed S."/>
            <person name="Newling K."/>
        </authorList>
    </citation>
    <scope>NUCLEOTIDE SEQUENCE [LARGE SCALE GENOMIC DNA]</scope>
</reference>
<protein>
    <submittedName>
        <fullName evidence="2">Uncharacterized protein</fullName>
    </submittedName>
</protein>
<gene>
    <name evidence="2" type="ORF">ERUC_LOCUS37660</name>
</gene>
<feature type="compositionally biased region" description="Polar residues" evidence="1">
    <location>
        <begin position="65"/>
        <end position="89"/>
    </location>
</feature>
<accession>A0ABC8LNV0</accession>
<organism evidence="2 3">
    <name type="scientific">Eruca vesicaria subsp. sativa</name>
    <name type="common">Garden rocket</name>
    <name type="synonym">Eruca sativa</name>
    <dbReference type="NCBI Taxonomy" id="29727"/>
    <lineage>
        <taxon>Eukaryota</taxon>
        <taxon>Viridiplantae</taxon>
        <taxon>Streptophyta</taxon>
        <taxon>Embryophyta</taxon>
        <taxon>Tracheophyta</taxon>
        <taxon>Spermatophyta</taxon>
        <taxon>Magnoliopsida</taxon>
        <taxon>eudicotyledons</taxon>
        <taxon>Gunneridae</taxon>
        <taxon>Pentapetalae</taxon>
        <taxon>rosids</taxon>
        <taxon>malvids</taxon>
        <taxon>Brassicales</taxon>
        <taxon>Brassicaceae</taxon>
        <taxon>Brassiceae</taxon>
        <taxon>Eruca</taxon>
    </lineage>
</organism>
<feature type="compositionally biased region" description="Low complexity" evidence="1">
    <location>
        <begin position="164"/>
        <end position="194"/>
    </location>
</feature>
<evidence type="ECO:0000256" key="1">
    <source>
        <dbReference type="SAM" id="MobiDB-lite"/>
    </source>
</evidence>
<dbReference type="Proteomes" id="UP001642260">
    <property type="component" value="Unassembled WGS sequence"/>
</dbReference>
<sequence length="200" mass="21038">MLNPWDLGRRASASPPSSITTGDKRNLIPPDPPDPQSQLPLSQFPILSPIVPSKRFNRSKASVILTDSVTPTKSTPTVQQPSAGRSSPVDTEMELEIVYGTVPTSRSETTVPNSGSVQENTTTLSENLTILPPKSSSPLQTNKACSNNHTPPSLDNSQLPPPTVAAAPLAAAPSPSIPVVTDPNPSLPSTTPPLLEDRLS</sequence>